<feature type="compositionally biased region" description="Basic and acidic residues" evidence="1">
    <location>
        <begin position="163"/>
        <end position="250"/>
    </location>
</feature>
<dbReference type="AlphaFoldDB" id="A0A9Q3FU01"/>
<sequence length="550" mass="61267">MFGISILLIVLLTTQSTSIPLPALVSSTGSEILHNNPLINHHNNIQKESNLNFGISNSLYNDNQRQITSLPIQLESNHGLLLLLEPDLTHPKIKTSPPLSPSTPTLKPSPKSFQPLISQYYQEKSLIGSSKNELLKGHHTSHKIEPLQGHDSNHQSESPQGHDSSHENESHDSSYENESHHSSHENESHDSSYENESHHSSHESQSHDSSYESQSHHSSYENESHHSSYESESHDSTQEIKPLQDNDTSHQSESLQGHDSSHEQQGNVRSHEKTLPEKNGLSIHSSGLSHHELEPARLPGVLDETPSATALSDNLPLSPESLAMIPDIVFERKLQATFVHSLILSLTNSNIQSTEHQKNAALALGKLLGDFNQLSWQVTAGIIRKNLLKCIADTTLIQAAKVVNIAPQQILKKTIDEIIIELSNMKHKQVNHLEDCKALLESIRYHGNFLIWMSIAFNSQSQEILAENLIHLSHSLQELYSQTAIETAKAPQTKIPLDTLIFDRVAEIILLSEGAPNPFKEQVLNRILTILSSELNGAPKLRTGHIHQKR</sequence>
<feature type="signal peptide" evidence="2">
    <location>
        <begin position="1"/>
        <end position="18"/>
    </location>
</feature>
<gene>
    <name evidence="3" type="ORF">O181_083212</name>
</gene>
<reference evidence="3" key="1">
    <citation type="submission" date="2021-03" db="EMBL/GenBank/DDBJ databases">
        <title>Draft genome sequence of rust myrtle Austropuccinia psidii MF-1, a brazilian biotype.</title>
        <authorList>
            <person name="Quecine M.C."/>
            <person name="Pachon D.M.R."/>
            <person name="Bonatelli M.L."/>
            <person name="Correr F.H."/>
            <person name="Franceschini L.M."/>
            <person name="Leite T.F."/>
            <person name="Margarido G.R.A."/>
            <person name="Almeida C.A."/>
            <person name="Ferrarezi J.A."/>
            <person name="Labate C.A."/>
        </authorList>
    </citation>
    <scope>NUCLEOTIDE SEQUENCE</scope>
    <source>
        <strain evidence="3">MF-1</strain>
    </source>
</reference>
<proteinExistence type="predicted"/>
<name>A0A9Q3FU01_9BASI</name>
<evidence type="ECO:0000256" key="1">
    <source>
        <dbReference type="SAM" id="MobiDB-lite"/>
    </source>
</evidence>
<dbReference type="EMBL" id="AVOT02048251">
    <property type="protein sequence ID" value="MBW0543497.1"/>
    <property type="molecule type" value="Genomic_DNA"/>
</dbReference>
<dbReference type="Proteomes" id="UP000765509">
    <property type="component" value="Unassembled WGS sequence"/>
</dbReference>
<keyword evidence="4" id="KW-1185">Reference proteome</keyword>
<protein>
    <recommendedName>
        <fullName evidence="5">Secreted protein</fullName>
    </recommendedName>
</protein>
<feature type="chain" id="PRO_5040458178" description="Secreted protein" evidence="2">
    <location>
        <begin position="19"/>
        <end position="550"/>
    </location>
</feature>
<evidence type="ECO:0008006" key="5">
    <source>
        <dbReference type="Google" id="ProtNLM"/>
    </source>
</evidence>
<evidence type="ECO:0000256" key="2">
    <source>
        <dbReference type="SAM" id="SignalP"/>
    </source>
</evidence>
<comment type="caution">
    <text evidence="3">The sequence shown here is derived from an EMBL/GenBank/DDBJ whole genome shotgun (WGS) entry which is preliminary data.</text>
</comment>
<accession>A0A9Q3FU01</accession>
<feature type="compositionally biased region" description="Low complexity" evidence="1">
    <location>
        <begin position="94"/>
        <end position="112"/>
    </location>
</feature>
<evidence type="ECO:0000313" key="3">
    <source>
        <dbReference type="EMBL" id="MBW0543497.1"/>
    </source>
</evidence>
<feature type="region of interest" description="Disordered" evidence="1">
    <location>
        <begin position="92"/>
        <end position="113"/>
    </location>
</feature>
<evidence type="ECO:0000313" key="4">
    <source>
        <dbReference type="Proteomes" id="UP000765509"/>
    </source>
</evidence>
<feature type="compositionally biased region" description="Polar residues" evidence="1">
    <location>
        <begin position="251"/>
        <end position="268"/>
    </location>
</feature>
<feature type="region of interest" description="Disordered" evidence="1">
    <location>
        <begin position="143"/>
        <end position="286"/>
    </location>
</feature>
<organism evidence="3 4">
    <name type="scientific">Austropuccinia psidii MF-1</name>
    <dbReference type="NCBI Taxonomy" id="1389203"/>
    <lineage>
        <taxon>Eukaryota</taxon>
        <taxon>Fungi</taxon>
        <taxon>Dikarya</taxon>
        <taxon>Basidiomycota</taxon>
        <taxon>Pucciniomycotina</taxon>
        <taxon>Pucciniomycetes</taxon>
        <taxon>Pucciniales</taxon>
        <taxon>Sphaerophragmiaceae</taxon>
        <taxon>Austropuccinia</taxon>
    </lineage>
</organism>
<keyword evidence="2" id="KW-0732">Signal</keyword>